<dbReference type="SUPFAM" id="SSF50249">
    <property type="entry name" value="Nucleic acid-binding proteins"/>
    <property type="match status" value="1"/>
</dbReference>
<dbReference type="Pfam" id="PF00366">
    <property type="entry name" value="Ribosomal_S17"/>
    <property type="match status" value="1"/>
</dbReference>
<protein>
    <recommendedName>
        <fullName evidence="6">Small ribosomal subunit protein uS17</fullName>
    </recommendedName>
</protein>
<evidence type="ECO:0000256" key="4">
    <source>
        <dbReference type="ARBA" id="ARBA00022980"/>
    </source>
</evidence>
<keyword evidence="2 6" id="KW-0699">rRNA-binding</keyword>
<dbReference type="InterPro" id="IPR000266">
    <property type="entry name" value="Ribosomal_uS17"/>
</dbReference>
<dbReference type="EMBL" id="CADCUZ010000056">
    <property type="protein sequence ID" value="CAA9412010.1"/>
    <property type="molecule type" value="Genomic_DNA"/>
</dbReference>
<dbReference type="InterPro" id="IPR012340">
    <property type="entry name" value="NA-bd_OB-fold"/>
</dbReference>
<name>A0A6J4PBU4_9ACTN</name>
<accession>A0A6J4PBU4</accession>
<dbReference type="CDD" id="cd00364">
    <property type="entry name" value="Ribosomal_uS17"/>
    <property type="match status" value="1"/>
</dbReference>
<proteinExistence type="inferred from homology"/>
<evidence type="ECO:0000256" key="7">
    <source>
        <dbReference type="RuleBase" id="RU003872"/>
    </source>
</evidence>
<dbReference type="GO" id="GO:0022627">
    <property type="term" value="C:cytosolic small ribosomal subunit"/>
    <property type="evidence" value="ECO:0007669"/>
    <property type="project" value="UniProtKB-UniRule"/>
</dbReference>
<sequence length="146" mass="16181">MTEEEKKGNGAPEGATEERPPETPQDLIQGAEGGETVEAGLDDAGPSKGPALDQDEGQIQSDTERNRRKERVGLVVSDAPEKTVTVSVEALVRHPKYKKRVRRSKKFMVHDEGNEARVGDTVRIIETRPISARKRWRLANIVSRAE</sequence>
<dbReference type="Gene3D" id="2.40.50.140">
    <property type="entry name" value="Nucleic acid-binding proteins"/>
    <property type="match status" value="1"/>
</dbReference>
<dbReference type="PANTHER" id="PTHR10744:SF1">
    <property type="entry name" value="SMALL RIBOSOMAL SUBUNIT PROTEIN US17M"/>
    <property type="match status" value="1"/>
</dbReference>
<dbReference type="InterPro" id="IPR019979">
    <property type="entry name" value="Ribosomal_uS17_CS"/>
</dbReference>
<dbReference type="PROSITE" id="PS00056">
    <property type="entry name" value="RIBOSOMAL_S17"/>
    <property type="match status" value="1"/>
</dbReference>
<dbReference type="AlphaFoldDB" id="A0A6J4PBU4"/>
<dbReference type="HAMAP" id="MF_01345_B">
    <property type="entry name" value="Ribosomal_uS17_B"/>
    <property type="match status" value="1"/>
</dbReference>
<evidence type="ECO:0000313" key="9">
    <source>
        <dbReference type="EMBL" id="CAA9412010.1"/>
    </source>
</evidence>
<evidence type="ECO:0000256" key="6">
    <source>
        <dbReference type="HAMAP-Rule" id="MF_01345"/>
    </source>
</evidence>
<reference evidence="9" key="1">
    <citation type="submission" date="2020-02" db="EMBL/GenBank/DDBJ databases">
        <authorList>
            <person name="Meier V. D."/>
        </authorList>
    </citation>
    <scope>NUCLEOTIDE SEQUENCE</scope>
    <source>
        <strain evidence="9">AVDCRST_MAG55</strain>
    </source>
</reference>
<evidence type="ECO:0000256" key="1">
    <source>
        <dbReference type="ARBA" id="ARBA00010254"/>
    </source>
</evidence>
<dbReference type="InterPro" id="IPR019984">
    <property type="entry name" value="Ribosomal_uS17_bact/chlr"/>
</dbReference>
<evidence type="ECO:0000256" key="8">
    <source>
        <dbReference type="SAM" id="MobiDB-lite"/>
    </source>
</evidence>
<comment type="function">
    <text evidence="6">One of the primary rRNA binding proteins, it binds specifically to the 5'-end of 16S ribosomal RNA.</text>
</comment>
<evidence type="ECO:0000256" key="2">
    <source>
        <dbReference type="ARBA" id="ARBA00022730"/>
    </source>
</evidence>
<gene>
    <name evidence="6" type="primary">rpsQ</name>
    <name evidence="9" type="ORF">AVDCRST_MAG55-1369</name>
</gene>
<dbReference type="GO" id="GO:0006412">
    <property type="term" value="P:translation"/>
    <property type="evidence" value="ECO:0007669"/>
    <property type="project" value="UniProtKB-UniRule"/>
</dbReference>
<dbReference type="NCBIfam" id="NF004123">
    <property type="entry name" value="PRK05610.1"/>
    <property type="match status" value="1"/>
</dbReference>
<comment type="similarity">
    <text evidence="1 6 7">Belongs to the universal ribosomal protein uS17 family.</text>
</comment>
<feature type="region of interest" description="Disordered" evidence="8">
    <location>
        <begin position="1"/>
        <end position="72"/>
    </location>
</feature>
<keyword evidence="5 6" id="KW-0687">Ribonucleoprotein</keyword>
<organism evidence="9">
    <name type="scientific">uncultured Rubrobacteraceae bacterium</name>
    <dbReference type="NCBI Taxonomy" id="349277"/>
    <lineage>
        <taxon>Bacteria</taxon>
        <taxon>Bacillati</taxon>
        <taxon>Actinomycetota</taxon>
        <taxon>Rubrobacteria</taxon>
        <taxon>Rubrobacterales</taxon>
        <taxon>Rubrobacteraceae</taxon>
        <taxon>environmental samples</taxon>
    </lineage>
</organism>
<dbReference type="PRINTS" id="PR00973">
    <property type="entry name" value="RIBOSOMALS17"/>
</dbReference>
<keyword evidence="3 6" id="KW-0694">RNA-binding</keyword>
<evidence type="ECO:0000256" key="3">
    <source>
        <dbReference type="ARBA" id="ARBA00022884"/>
    </source>
</evidence>
<comment type="subunit">
    <text evidence="6">Part of the 30S ribosomal subunit.</text>
</comment>
<keyword evidence="4 6" id="KW-0689">Ribosomal protein</keyword>
<dbReference type="GO" id="GO:0003735">
    <property type="term" value="F:structural constituent of ribosome"/>
    <property type="evidence" value="ECO:0007669"/>
    <property type="project" value="UniProtKB-UniRule"/>
</dbReference>
<dbReference type="PANTHER" id="PTHR10744">
    <property type="entry name" value="40S RIBOSOMAL PROTEIN S11 FAMILY MEMBER"/>
    <property type="match status" value="1"/>
</dbReference>
<dbReference type="NCBIfam" id="TIGR03635">
    <property type="entry name" value="uS17_bact"/>
    <property type="match status" value="1"/>
</dbReference>
<evidence type="ECO:0000256" key="5">
    <source>
        <dbReference type="ARBA" id="ARBA00023274"/>
    </source>
</evidence>
<dbReference type="GO" id="GO:0019843">
    <property type="term" value="F:rRNA binding"/>
    <property type="evidence" value="ECO:0007669"/>
    <property type="project" value="UniProtKB-UniRule"/>
</dbReference>